<dbReference type="Pfam" id="PF08513">
    <property type="entry name" value="LisH"/>
    <property type="match status" value="1"/>
</dbReference>
<dbReference type="KEGG" id="ame:551788"/>
<organism evidence="11">
    <name type="scientific">Apis mellifera</name>
    <name type="common">Honeybee</name>
    <dbReference type="NCBI Taxonomy" id="7460"/>
    <lineage>
        <taxon>Eukaryota</taxon>
        <taxon>Metazoa</taxon>
        <taxon>Ecdysozoa</taxon>
        <taxon>Arthropoda</taxon>
        <taxon>Hexapoda</taxon>
        <taxon>Insecta</taxon>
        <taxon>Pterygota</taxon>
        <taxon>Neoptera</taxon>
        <taxon>Endopterygota</taxon>
        <taxon>Hymenoptera</taxon>
        <taxon>Apocrita</taxon>
        <taxon>Aculeata</taxon>
        <taxon>Apoidea</taxon>
        <taxon>Anthophila</taxon>
        <taxon>Apidae</taxon>
        <taxon>Apis</taxon>
    </lineage>
</organism>
<evidence type="ECO:0000256" key="2">
    <source>
        <dbReference type="ARBA" id="ARBA00022490"/>
    </source>
</evidence>
<dbReference type="GO" id="GO:0005524">
    <property type="term" value="F:ATP binding"/>
    <property type="evidence" value="ECO:0007669"/>
    <property type="project" value="UniProtKB-KW"/>
</dbReference>
<dbReference type="AlphaFoldDB" id="A0A7M7IIJ7"/>
<dbReference type="PROSITE" id="PS00674">
    <property type="entry name" value="AAA"/>
    <property type="match status" value="1"/>
</dbReference>
<dbReference type="InterPro" id="IPR003960">
    <property type="entry name" value="ATPase_AAA_CS"/>
</dbReference>
<sequence length="503" mass="58409">MLLFFVKSYNIFCLSKNIIFIIIIMSVLSMEGSMNKMRHGLRKEEESRISQRRQNILYLIYDYLNENNYTDTCETLISEAELVSEIQVCDNIDLERIIMEFESYYHMKFNKYPMFCKKNATNIDKKKSKTKVTIPASKQSQSELVKENSIQQEINNEINNINLAMTVKPIFSNQNTVKVSSEEFDIPKEKFMQSKIWKCIEKLYSPNSELRKIAIDISHEIVLENLNVHWDDVVGLDDCKTAIKEAIVYPLKYPIFFAGPFSPWKGILLYGPPGTGKTMLVKAVATECKCTFFNITASSLVSKWRGDSEKYIRVLFDLAYSHSPTIIFIDEIDWIATNVQNNLSEPAKRFRSELLTKLDGLVSTDNLNVLLLAATNSPWNIDSALLRRLEKRIYVSLPNETTRLGIFKLYLSDNLLKNKNVVDFLMSYTKQYSGADIKLLCKQAWMLEVTPMWKNLEKKEIFITDLKYELRNIEILKELLKETVPTVTNTDIYDNWDTNINNK</sequence>
<reference evidence="11" key="1">
    <citation type="submission" date="2021-01" db="UniProtKB">
        <authorList>
            <consortium name="EnsemblMetazoa"/>
        </authorList>
    </citation>
    <scope>IDENTIFICATION</scope>
    <source>
        <strain evidence="11">DH4</strain>
    </source>
</reference>
<keyword evidence="9" id="KW-0472">Membrane</keyword>
<dbReference type="InterPro" id="IPR050304">
    <property type="entry name" value="MT-severing_AAA_ATPase"/>
</dbReference>
<dbReference type="InterPro" id="IPR003593">
    <property type="entry name" value="AAA+_ATPase"/>
</dbReference>
<evidence type="ECO:0000256" key="3">
    <source>
        <dbReference type="ARBA" id="ARBA00022701"/>
    </source>
</evidence>
<gene>
    <name evidence="13" type="primary">LOC551788</name>
</gene>
<dbReference type="GeneID" id="551788"/>
<keyword evidence="9" id="KW-0812">Transmembrane</keyword>
<feature type="transmembrane region" description="Helical" evidence="9">
    <location>
        <begin position="6"/>
        <end position="28"/>
    </location>
</feature>
<evidence type="ECO:0000313" key="12">
    <source>
        <dbReference type="Proteomes" id="UP000005203"/>
    </source>
</evidence>
<dbReference type="SUPFAM" id="SSF52540">
    <property type="entry name" value="P-loop containing nucleoside triphosphate hydrolases"/>
    <property type="match status" value="1"/>
</dbReference>
<evidence type="ECO:0000313" key="13">
    <source>
        <dbReference type="RefSeq" id="XP_016768427.2"/>
    </source>
</evidence>
<dbReference type="Gene3D" id="3.40.50.300">
    <property type="entry name" value="P-loop containing nucleotide triphosphate hydrolases"/>
    <property type="match status" value="1"/>
</dbReference>
<dbReference type="RefSeq" id="XP_016768427.2">
    <property type="nucleotide sequence ID" value="XM_016912938.2"/>
</dbReference>
<keyword evidence="6" id="KW-0206">Cytoskeleton</keyword>
<dbReference type="InterPro" id="IPR006594">
    <property type="entry name" value="LisH"/>
</dbReference>
<evidence type="ECO:0000259" key="10">
    <source>
        <dbReference type="SMART" id="SM00382"/>
    </source>
</evidence>
<keyword evidence="3" id="KW-0493">Microtubule</keyword>
<evidence type="ECO:0000256" key="4">
    <source>
        <dbReference type="ARBA" id="ARBA00022741"/>
    </source>
</evidence>
<keyword evidence="5 8" id="KW-0067">ATP-binding</keyword>
<evidence type="ECO:0000256" key="7">
    <source>
        <dbReference type="ARBA" id="ARBA00023235"/>
    </source>
</evidence>
<accession>A0A7M7IIJ7</accession>
<dbReference type="Pfam" id="PF00004">
    <property type="entry name" value="AAA"/>
    <property type="match status" value="1"/>
</dbReference>
<dbReference type="SMART" id="SM00382">
    <property type="entry name" value="AAA"/>
    <property type="match status" value="1"/>
</dbReference>
<evidence type="ECO:0000256" key="8">
    <source>
        <dbReference type="RuleBase" id="RU003651"/>
    </source>
</evidence>
<dbReference type="GO" id="GO:0016887">
    <property type="term" value="F:ATP hydrolysis activity"/>
    <property type="evidence" value="ECO:0007669"/>
    <property type="project" value="InterPro"/>
</dbReference>
<reference evidence="13" key="2">
    <citation type="submission" date="2025-04" db="UniProtKB">
        <authorList>
            <consortium name="RefSeq"/>
        </authorList>
    </citation>
    <scope>IDENTIFICATION</scope>
    <source>
        <strain evidence="13">DH4</strain>
        <tissue evidence="13">Whole body</tissue>
    </source>
</reference>
<dbReference type="EnsemblMetazoa" id="XM_016912938">
    <property type="protein sequence ID" value="XP_016768427"/>
    <property type="gene ID" value="LOC551788"/>
</dbReference>
<keyword evidence="4 8" id="KW-0547">Nucleotide-binding</keyword>
<evidence type="ECO:0000256" key="5">
    <source>
        <dbReference type="ARBA" id="ARBA00022840"/>
    </source>
</evidence>
<comment type="subcellular location">
    <subcellularLocation>
        <location evidence="1">Cytoplasm</location>
        <location evidence="1">Cytoskeleton</location>
        <location evidence="1">Spindle</location>
    </subcellularLocation>
</comment>
<dbReference type="Proteomes" id="UP000005203">
    <property type="component" value="Linkage group LG6"/>
</dbReference>
<evidence type="ECO:0000256" key="9">
    <source>
        <dbReference type="SAM" id="Phobius"/>
    </source>
</evidence>
<protein>
    <submittedName>
        <fullName evidence="13">Katanin p60 ATPase-containing subunit A-like 2</fullName>
    </submittedName>
</protein>
<dbReference type="GO" id="GO:0005819">
    <property type="term" value="C:spindle"/>
    <property type="evidence" value="ECO:0007669"/>
    <property type="project" value="UniProtKB-SubCell"/>
</dbReference>
<dbReference type="GO" id="GO:0016853">
    <property type="term" value="F:isomerase activity"/>
    <property type="evidence" value="ECO:0007669"/>
    <property type="project" value="UniProtKB-KW"/>
</dbReference>
<keyword evidence="7" id="KW-0413">Isomerase</keyword>
<keyword evidence="2" id="KW-0963">Cytoplasm</keyword>
<comment type="similarity">
    <text evidence="8">Belongs to the AAA ATPase family.</text>
</comment>
<dbReference type="PROSITE" id="PS50896">
    <property type="entry name" value="LISH"/>
    <property type="match status" value="1"/>
</dbReference>
<dbReference type="PANTHER" id="PTHR23074:SF78">
    <property type="entry name" value="KATANIN P60 ATPASE-CONTAINING SUBUNIT A-LIKE 2"/>
    <property type="match status" value="1"/>
</dbReference>
<dbReference type="Gene3D" id="1.10.8.60">
    <property type="match status" value="1"/>
</dbReference>
<evidence type="ECO:0000256" key="6">
    <source>
        <dbReference type="ARBA" id="ARBA00023212"/>
    </source>
</evidence>
<dbReference type="SMART" id="SM00667">
    <property type="entry name" value="LisH"/>
    <property type="match status" value="1"/>
</dbReference>
<evidence type="ECO:0000313" key="11">
    <source>
        <dbReference type="EnsemblMetazoa" id="XP_016768427"/>
    </source>
</evidence>
<dbReference type="OrthoDB" id="191529at2759"/>
<dbReference type="InterPro" id="IPR003959">
    <property type="entry name" value="ATPase_AAA_core"/>
</dbReference>
<feature type="domain" description="AAA+ ATPase" evidence="10">
    <location>
        <begin position="263"/>
        <end position="399"/>
    </location>
</feature>
<proteinExistence type="inferred from homology"/>
<accession>A0A8B7KK92</accession>
<dbReference type="GO" id="GO:0005874">
    <property type="term" value="C:microtubule"/>
    <property type="evidence" value="ECO:0007669"/>
    <property type="project" value="UniProtKB-KW"/>
</dbReference>
<keyword evidence="9" id="KW-1133">Transmembrane helix</keyword>
<dbReference type="PANTHER" id="PTHR23074">
    <property type="entry name" value="AAA DOMAIN-CONTAINING"/>
    <property type="match status" value="1"/>
</dbReference>
<dbReference type="FunFam" id="3.40.50.300:FF:001054">
    <property type="entry name" value="ATPase, AAA family, putative"/>
    <property type="match status" value="1"/>
</dbReference>
<evidence type="ECO:0000256" key="1">
    <source>
        <dbReference type="ARBA" id="ARBA00004186"/>
    </source>
</evidence>
<name>A0A7M7IIJ7_APIME</name>
<keyword evidence="12" id="KW-1185">Reference proteome</keyword>
<dbReference type="InterPro" id="IPR027417">
    <property type="entry name" value="P-loop_NTPase"/>
</dbReference>